<comment type="caution">
    <text evidence="2">The sequence shown here is derived from an EMBL/GenBank/DDBJ whole genome shotgun (WGS) entry which is preliminary data.</text>
</comment>
<keyword evidence="2" id="KW-0808">Transferase</keyword>
<keyword evidence="2" id="KW-0489">Methyltransferase</keyword>
<dbReference type="SUPFAM" id="SSF53335">
    <property type="entry name" value="S-adenosyl-L-methionine-dependent methyltransferases"/>
    <property type="match status" value="1"/>
</dbReference>
<dbReference type="RefSeq" id="WP_377197144.1">
    <property type="nucleotide sequence ID" value="NZ_JBHUHF010000001.1"/>
</dbReference>
<accession>A0ABW4V6G5</accession>
<name>A0ABW4V6G5_9MICO</name>
<dbReference type="Proteomes" id="UP001597338">
    <property type="component" value="Unassembled WGS sequence"/>
</dbReference>
<gene>
    <name evidence="2" type="ORF">ACFSL2_06920</name>
</gene>
<protein>
    <submittedName>
        <fullName evidence="2">Class I SAM-dependent methyltransferase</fullName>
    </submittedName>
</protein>
<sequence length="265" mass="28462">MTETFDLSLEQAHAYEDFFVPALFAQWVPTLLRSAGVRTGQRVLDVACGTGVVARRALEAVGPTGQVSGIDLNPAMIEVARERTPTLDWRVGDACDLPYDDGSFDVVLCQSALFFFQDAVRALAEMARVLRAGGVVALQTYAGLDEQPAYGPFVGIVVRHAGEDARAFLGTYWSKGDVAELRSLLDAAGLRPGNASSQLGQARFPSLDAFVRTEVQATPLAARIDDATYLALAQETRTTLRTYEQADGTVALPIGARFIAAHKPA</sequence>
<dbReference type="PANTHER" id="PTHR43591">
    <property type="entry name" value="METHYLTRANSFERASE"/>
    <property type="match status" value="1"/>
</dbReference>
<evidence type="ECO:0000313" key="2">
    <source>
        <dbReference type="EMBL" id="MFD2025238.1"/>
    </source>
</evidence>
<dbReference type="InterPro" id="IPR013216">
    <property type="entry name" value="Methyltransf_11"/>
</dbReference>
<dbReference type="Pfam" id="PF08241">
    <property type="entry name" value="Methyltransf_11"/>
    <property type="match status" value="1"/>
</dbReference>
<reference evidence="3" key="1">
    <citation type="journal article" date="2019" name="Int. J. Syst. Evol. Microbiol.">
        <title>The Global Catalogue of Microorganisms (GCM) 10K type strain sequencing project: providing services to taxonomists for standard genome sequencing and annotation.</title>
        <authorList>
            <consortium name="The Broad Institute Genomics Platform"/>
            <consortium name="The Broad Institute Genome Sequencing Center for Infectious Disease"/>
            <person name="Wu L."/>
            <person name="Ma J."/>
        </authorList>
    </citation>
    <scope>NUCLEOTIDE SEQUENCE [LARGE SCALE GENOMIC DNA]</scope>
    <source>
        <strain evidence="3">CCM 7043</strain>
    </source>
</reference>
<dbReference type="PROSITE" id="PS51608">
    <property type="entry name" value="SAM_MT_UBIE"/>
    <property type="match status" value="1"/>
</dbReference>
<dbReference type="Gene3D" id="3.40.50.150">
    <property type="entry name" value="Vaccinia Virus protein VP39"/>
    <property type="match status" value="1"/>
</dbReference>
<dbReference type="InterPro" id="IPR004033">
    <property type="entry name" value="UbiE/COQ5_MeTrFase"/>
</dbReference>
<dbReference type="EMBL" id="JBHUHF010000001">
    <property type="protein sequence ID" value="MFD2025238.1"/>
    <property type="molecule type" value="Genomic_DNA"/>
</dbReference>
<evidence type="ECO:0000313" key="3">
    <source>
        <dbReference type="Proteomes" id="UP001597338"/>
    </source>
</evidence>
<feature type="domain" description="Methyltransferase type 11" evidence="1">
    <location>
        <begin position="44"/>
        <end position="137"/>
    </location>
</feature>
<organism evidence="2 3">
    <name type="scientific">Promicromonospora aerolata</name>
    <dbReference type="NCBI Taxonomy" id="195749"/>
    <lineage>
        <taxon>Bacteria</taxon>
        <taxon>Bacillati</taxon>
        <taxon>Actinomycetota</taxon>
        <taxon>Actinomycetes</taxon>
        <taxon>Micrococcales</taxon>
        <taxon>Promicromonosporaceae</taxon>
        <taxon>Promicromonospora</taxon>
    </lineage>
</organism>
<keyword evidence="3" id="KW-1185">Reference proteome</keyword>
<dbReference type="InterPro" id="IPR029063">
    <property type="entry name" value="SAM-dependent_MTases_sf"/>
</dbReference>
<dbReference type="GO" id="GO:0008168">
    <property type="term" value="F:methyltransferase activity"/>
    <property type="evidence" value="ECO:0007669"/>
    <property type="project" value="UniProtKB-KW"/>
</dbReference>
<dbReference type="PANTHER" id="PTHR43591:SF110">
    <property type="entry name" value="RHODANESE DOMAIN-CONTAINING PROTEIN"/>
    <property type="match status" value="1"/>
</dbReference>
<evidence type="ECO:0000259" key="1">
    <source>
        <dbReference type="Pfam" id="PF08241"/>
    </source>
</evidence>
<proteinExistence type="predicted"/>
<dbReference type="GO" id="GO:0032259">
    <property type="term" value="P:methylation"/>
    <property type="evidence" value="ECO:0007669"/>
    <property type="project" value="UniProtKB-KW"/>
</dbReference>
<dbReference type="CDD" id="cd02440">
    <property type="entry name" value="AdoMet_MTases"/>
    <property type="match status" value="1"/>
</dbReference>